<keyword evidence="3" id="KW-1185">Reference proteome</keyword>
<organism evidence="2 3">
    <name type="scientific">Paxillus rubicundulus Ve08.2h10</name>
    <dbReference type="NCBI Taxonomy" id="930991"/>
    <lineage>
        <taxon>Eukaryota</taxon>
        <taxon>Fungi</taxon>
        <taxon>Dikarya</taxon>
        <taxon>Basidiomycota</taxon>
        <taxon>Agaricomycotina</taxon>
        <taxon>Agaricomycetes</taxon>
        <taxon>Agaricomycetidae</taxon>
        <taxon>Boletales</taxon>
        <taxon>Paxilineae</taxon>
        <taxon>Paxillaceae</taxon>
        <taxon>Paxillus</taxon>
    </lineage>
</organism>
<dbReference type="STRING" id="930991.A0A0D0D5J0"/>
<dbReference type="InterPro" id="IPR040521">
    <property type="entry name" value="KDZ"/>
</dbReference>
<gene>
    <name evidence="2" type="ORF">PAXRUDRAFT_181275</name>
</gene>
<reference evidence="3" key="2">
    <citation type="submission" date="2015-01" db="EMBL/GenBank/DDBJ databases">
        <title>Evolutionary Origins and Diversification of the Mycorrhizal Mutualists.</title>
        <authorList>
            <consortium name="DOE Joint Genome Institute"/>
            <consortium name="Mycorrhizal Genomics Consortium"/>
            <person name="Kohler A."/>
            <person name="Kuo A."/>
            <person name="Nagy L.G."/>
            <person name="Floudas D."/>
            <person name="Copeland A."/>
            <person name="Barry K.W."/>
            <person name="Cichocki N."/>
            <person name="Veneault-Fourrey C."/>
            <person name="LaButti K."/>
            <person name="Lindquist E.A."/>
            <person name="Lipzen A."/>
            <person name="Lundell T."/>
            <person name="Morin E."/>
            <person name="Murat C."/>
            <person name="Riley R."/>
            <person name="Ohm R."/>
            <person name="Sun H."/>
            <person name="Tunlid A."/>
            <person name="Henrissat B."/>
            <person name="Grigoriev I.V."/>
            <person name="Hibbett D.S."/>
            <person name="Martin F."/>
        </authorList>
    </citation>
    <scope>NUCLEOTIDE SEQUENCE [LARGE SCALE GENOMIC DNA]</scope>
    <source>
        <strain evidence="3">Ve08.2h10</strain>
    </source>
</reference>
<protein>
    <recommendedName>
        <fullName evidence="1">CxC2-like cysteine cluster KDZ transposase-associated domain-containing protein</fullName>
    </recommendedName>
</protein>
<accession>A0A0D0D5J0</accession>
<feature type="non-terminal residue" evidence="2">
    <location>
        <position position="1"/>
    </location>
</feature>
<dbReference type="EMBL" id="KN831193">
    <property type="protein sequence ID" value="KIK72135.1"/>
    <property type="molecule type" value="Genomic_DNA"/>
</dbReference>
<dbReference type="OrthoDB" id="3257613at2759"/>
<dbReference type="AlphaFoldDB" id="A0A0D0D5J0"/>
<name>A0A0D0D5J0_9AGAM</name>
<reference evidence="2 3" key="1">
    <citation type="submission" date="2014-04" db="EMBL/GenBank/DDBJ databases">
        <authorList>
            <consortium name="DOE Joint Genome Institute"/>
            <person name="Kuo A."/>
            <person name="Kohler A."/>
            <person name="Jargeat P."/>
            <person name="Nagy L.G."/>
            <person name="Floudas D."/>
            <person name="Copeland A."/>
            <person name="Barry K.W."/>
            <person name="Cichocki N."/>
            <person name="Veneault-Fourrey C."/>
            <person name="LaButti K."/>
            <person name="Lindquist E.A."/>
            <person name="Lipzen A."/>
            <person name="Lundell T."/>
            <person name="Morin E."/>
            <person name="Murat C."/>
            <person name="Sun H."/>
            <person name="Tunlid A."/>
            <person name="Henrissat B."/>
            <person name="Grigoriev I.V."/>
            <person name="Hibbett D.S."/>
            <person name="Martin F."/>
            <person name="Nordberg H.P."/>
            <person name="Cantor M.N."/>
            <person name="Hua S.X."/>
        </authorList>
    </citation>
    <scope>NUCLEOTIDE SEQUENCE [LARGE SCALE GENOMIC DNA]</scope>
    <source>
        <strain evidence="2 3">Ve08.2h10</strain>
    </source>
</reference>
<evidence type="ECO:0000313" key="2">
    <source>
        <dbReference type="EMBL" id="KIK72135.1"/>
    </source>
</evidence>
<evidence type="ECO:0000259" key="1">
    <source>
        <dbReference type="Pfam" id="PF18803"/>
    </source>
</evidence>
<dbReference type="InterPro" id="IPR041457">
    <property type="entry name" value="CxC2_KDZ-assoc"/>
</dbReference>
<proteinExistence type="predicted"/>
<dbReference type="HOGENOM" id="CLU_003703_11_0_1"/>
<dbReference type="InParanoid" id="A0A0D0D5J0"/>
<evidence type="ECO:0000313" key="3">
    <source>
        <dbReference type="Proteomes" id="UP000054538"/>
    </source>
</evidence>
<feature type="domain" description="CxC2-like cysteine cluster KDZ transposase-associated" evidence="1">
    <location>
        <begin position="47"/>
        <end position="128"/>
    </location>
</feature>
<dbReference type="Pfam" id="PF18803">
    <property type="entry name" value="CxC2"/>
    <property type="match status" value="1"/>
</dbReference>
<dbReference type="Pfam" id="PF18758">
    <property type="entry name" value="KDZ"/>
    <property type="match status" value="1"/>
</dbReference>
<dbReference type="Proteomes" id="UP000054538">
    <property type="component" value="Unassembled WGS sequence"/>
</dbReference>
<sequence length="307" mass="34622">GLTLHLRHDGGVCPSGVREVPQEVPDEEWEPSQPGARHPHLWVPDTPGDLVVVDTLGVHYCNLACCNCPGSPDPHIQLLGAGLFPASTVCPSTVFTFKVLDDFLWDNVECGTAAMNYFSKLKRITSNVFPHLVPDCYRELLWVARIWRVLKLLKWNGFEHDPRLVGLGELVLFCLACPHKGVNLDPEIDKDIWKYSRTIIMDRNFKAKHMHDKKPHDQVFLMDGKGYMVGRKRYHDYLKAAKDTPERLDCNNHRAVNQANAHRHKLKATGIGGCACAPHGCFIPHSLVDFQKGERYRIPKPARLTAG</sequence>